<name>A0ACC1JBV1_9FUNG</name>
<gene>
    <name evidence="1" type="ORF">FBU59_002197</name>
</gene>
<keyword evidence="2" id="KW-1185">Reference proteome</keyword>
<reference evidence="1" key="1">
    <citation type="submission" date="2022-07" db="EMBL/GenBank/DDBJ databases">
        <title>Phylogenomic reconstructions and comparative analyses of Kickxellomycotina fungi.</title>
        <authorList>
            <person name="Reynolds N.K."/>
            <person name="Stajich J.E."/>
            <person name="Barry K."/>
            <person name="Grigoriev I.V."/>
            <person name="Crous P."/>
            <person name="Smith M.E."/>
        </authorList>
    </citation>
    <scope>NUCLEOTIDE SEQUENCE</scope>
    <source>
        <strain evidence="1">NRRL 5244</strain>
    </source>
</reference>
<sequence length="220" mass="24712">MANETEDKCQAICSVLQNNNDWAKDVQKKNPEYFEKLAAGQSPKFLWIGCSDSRMAVDVLTQTKPGDIFIHRNIANRIPSEDLNSLSVIEYAVKHLKVKHVIVAGHTNCGGINAAMGNESVGILDHWLRPIKDLYLANEEEINALPEKKRADRLSELNIVQGVRTVSKLPVVHEAWKNGQELYVHGWILQLHNGLLKDLNVSVAGIKDVDELYRLHPAKH</sequence>
<protein>
    <submittedName>
        <fullName evidence="1">Uncharacterized protein</fullName>
    </submittedName>
</protein>
<dbReference type="Proteomes" id="UP001150603">
    <property type="component" value="Unassembled WGS sequence"/>
</dbReference>
<evidence type="ECO:0000313" key="2">
    <source>
        <dbReference type="Proteomes" id="UP001150603"/>
    </source>
</evidence>
<evidence type="ECO:0000313" key="1">
    <source>
        <dbReference type="EMBL" id="KAJ1945832.1"/>
    </source>
</evidence>
<proteinExistence type="predicted"/>
<organism evidence="1 2">
    <name type="scientific">Linderina macrospora</name>
    <dbReference type="NCBI Taxonomy" id="4868"/>
    <lineage>
        <taxon>Eukaryota</taxon>
        <taxon>Fungi</taxon>
        <taxon>Fungi incertae sedis</taxon>
        <taxon>Zoopagomycota</taxon>
        <taxon>Kickxellomycotina</taxon>
        <taxon>Kickxellomycetes</taxon>
        <taxon>Kickxellales</taxon>
        <taxon>Kickxellaceae</taxon>
        <taxon>Linderina</taxon>
    </lineage>
</organism>
<comment type="caution">
    <text evidence="1">The sequence shown here is derived from an EMBL/GenBank/DDBJ whole genome shotgun (WGS) entry which is preliminary data.</text>
</comment>
<dbReference type="EMBL" id="JANBPW010001164">
    <property type="protein sequence ID" value="KAJ1945832.1"/>
    <property type="molecule type" value="Genomic_DNA"/>
</dbReference>
<accession>A0ACC1JBV1</accession>